<comment type="similarity">
    <text evidence="1">Belongs to the AB hydrolase superfamily. AB hydrolase 2 family.</text>
</comment>
<dbReference type="Pfam" id="PF02230">
    <property type="entry name" value="Abhydrolase_2"/>
    <property type="match status" value="1"/>
</dbReference>
<sequence length="248" mass="27247">MSTSRTPPITIPASSPPPSPSQSAAFIFIHGLGDEAAGVENIAHQFQSAHKLPHLQWIFPNALENRDAMTTAWYTPTRLSPYPSSRPELDDPEDEEGMRSSMSYIETLIDDLVSQGVPERRIVLGGFSQGCAMTLLTSLLSPKYSGKLAGLVGLSGYLPLADRIRALRGEAGLAREVEDEVEVFLGRGTRDMLVPKRCLRIAQEKLVELGVKEEKLIVKEYEGVGHSMSGAMLRDVCAWLERVVPEME</sequence>
<proteinExistence type="inferred from homology"/>
<evidence type="ECO:0000256" key="2">
    <source>
        <dbReference type="ARBA" id="ARBA00012423"/>
    </source>
</evidence>
<dbReference type="PANTHER" id="PTHR10655">
    <property type="entry name" value="LYSOPHOSPHOLIPASE-RELATED"/>
    <property type="match status" value="1"/>
</dbReference>
<evidence type="ECO:0000256" key="8">
    <source>
        <dbReference type="ARBA" id="ARBA00031195"/>
    </source>
</evidence>
<dbReference type="SUPFAM" id="SSF53474">
    <property type="entry name" value="alpha/beta-Hydrolases"/>
    <property type="match status" value="1"/>
</dbReference>
<dbReference type="EC" id="3.1.2.22" evidence="2"/>
<organism evidence="12 13">
    <name type="scientific">Lophiotrema nucula</name>
    <dbReference type="NCBI Taxonomy" id="690887"/>
    <lineage>
        <taxon>Eukaryota</taxon>
        <taxon>Fungi</taxon>
        <taxon>Dikarya</taxon>
        <taxon>Ascomycota</taxon>
        <taxon>Pezizomycotina</taxon>
        <taxon>Dothideomycetes</taxon>
        <taxon>Pleosporomycetidae</taxon>
        <taxon>Pleosporales</taxon>
        <taxon>Lophiotremataceae</taxon>
        <taxon>Lophiotrema</taxon>
    </lineage>
</organism>
<dbReference type="GO" id="GO:0006631">
    <property type="term" value="P:fatty acid metabolic process"/>
    <property type="evidence" value="ECO:0007669"/>
    <property type="project" value="UniProtKB-KW"/>
</dbReference>
<dbReference type="PANTHER" id="PTHR10655:SF17">
    <property type="entry name" value="LYSOPHOSPHOLIPASE-LIKE PROTEIN 1"/>
    <property type="match status" value="1"/>
</dbReference>
<evidence type="ECO:0000259" key="11">
    <source>
        <dbReference type="Pfam" id="PF02230"/>
    </source>
</evidence>
<evidence type="ECO:0000313" key="13">
    <source>
        <dbReference type="Proteomes" id="UP000799770"/>
    </source>
</evidence>
<keyword evidence="5 12" id="KW-0378">Hydrolase</keyword>
<dbReference type="EMBL" id="ML977310">
    <property type="protein sequence ID" value="KAF2122491.1"/>
    <property type="molecule type" value="Genomic_DNA"/>
</dbReference>
<feature type="compositionally biased region" description="Low complexity" evidence="10">
    <location>
        <begin position="1"/>
        <end position="13"/>
    </location>
</feature>
<dbReference type="Proteomes" id="UP000799770">
    <property type="component" value="Unassembled WGS sequence"/>
</dbReference>
<feature type="region of interest" description="Disordered" evidence="10">
    <location>
        <begin position="76"/>
        <end position="97"/>
    </location>
</feature>
<evidence type="ECO:0000256" key="1">
    <source>
        <dbReference type="ARBA" id="ARBA00006499"/>
    </source>
</evidence>
<dbReference type="InterPro" id="IPR029058">
    <property type="entry name" value="AB_hydrolase_fold"/>
</dbReference>
<dbReference type="InterPro" id="IPR050565">
    <property type="entry name" value="LYPA1-2/EST-like"/>
</dbReference>
<accession>A0A6A5ZW46</accession>
<keyword evidence="6" id="KW-0443">Lipid metabolism</keyword>
<dbReference type="GO" id="GO:0005737">
    <property type="term" value="C:cytoplasm"/>
    <property type="evidence" value="ECO:0007669"/>
    <property type="project" value="TreeGrafter"/>
</dbReference>
<keyword evidence="6" id="KW-0276">Fatty acid metabolism</keyword>
<protein>
    <recommendedName>
        <fullName evidence="3">Acyl-protein thioesterase 1</fullName>
        <ecNumber evidence="2">3.1.2.22</ecNumber>
    </recommendedName>
    <alternativeName>
        <fullName evidence="8">Palmitoyl-protein hydrolase</fullName>
    </alternativeName>
</protein>
<evidence type="ECO:0000256" key="7">
    <source>
        <dbReference type="ARBA" id="ARBA00029392"/>
    </source>
</evidence>
<evidence type="ECO:0000313" key="12">
    <source>
        <dbReference type="EMBL" id="KAF2122491.1"/>
    </source>
</evidence>
<gene>
    <name evidence="12" type="ORF">BDV96DRAFT_608527</name>
</gene>
<dbReference type="AlphaFoldDB" id="A0A6A5ZW46"/>
<keyword evidence="4" id="KW-0719">Serine esterase</keyword>
<evidence type="ECO:0000256" key="9">
    <source>
        <dbReference type="ARBA" id="ARBA00047337"/>
    </source>
</evidence>
<feature type="domain" description="Phospholipase/carboxylesterase/thioesterase" evidence="11">
    <location>
        <begin position="21"/>
        <end position="241"/>
    </location>
</feature>
<evidence type="ECO:0000256" key="6">
    <source>
        <dbReference type="ARBA" id="ARBA00022832"/>
    </source>
</evidence>
<evidence type="ECO:0000256" key="4">
    <source>
        <dbReference type="ARBA" id="ARBA00022487"/>
    </source>
</evidence>
<evidence type="ECO:0000256" key="10">
    <source>
        <dbReference type="SAM" id="MobiDB-lite"/>
    </source>
</evidence>
<name>A0A6A5ZW46_9PLEO</name>
<dbReference type="GO" id="GO:0008474">
    <property type="term" value="F:palmitoyl-(protein) hydrolase activity"/>
    <property type="evidence" value="ECO:0007669"/>
    <property type="project" value="UniProtKB-EC"/>
</dbReference>
<comment type="function">
    <text evidence="7">Hydrolyzes fatty acids from S-acylated cysteine residues in proteins with a strong preference for palmitoylated G-alpha proteins over other acyl substrates. Mediates the deacylation of G-alpha proteins such as GPA1 in vivo, but has weak or no activity toward palmitoylated Ras proteins. Has weak lysophospholipase activity in vitro; however such activity may not exist in vivo.</text>
</comment>
<dbReference type="GO" id="GO:0052689">
    <property type="term" value="F:carboxylic ester hydrolase activity"/>
    <property type="evidence" value="ECO:0007669"/>
    <property type="project" value="UniProtKB-KW"/>
</dbReference>
<evidence type="ECO:0000256" key="3">
    <source>
        <dbReference type="ARBA" id="ARBA00014923"/>
    </source>
</evidence>
<comment type="catalytic activity">
    <reaction evidence="9">
        <text>S-hexadecanoyl-L-cysteinyl-[protein] + H2O = L-cysteinyl-[protein] + hexadecanoate + H(+)</text>
        <dbReference type="Rhea" id="RHEA:19233"/>
        <dbReference type="Rhea" id="RHEA-COMP:10131"/>
        <dbReference type="Rhea" id="RHEA-COMP:11032"/>
        <dbReference type="ChEBI" id="CHEBI:7896"/>
        <dbReference type="ChEBI" id="CHEBI:15377"/>
        <dbReference type="ChEBI" id="CHEBI:15378"/>
        <dbReference type="ChEBI" id="CHEBI:29950"/>
        <dbReference type="ChEBI" id="CHEBI:74151"/>
        <dbReference type="EC" id="3.1.2.22"/>
    </reaction>
</comment>
<dbReference type="Gene3D" id="3.40.50.1820">
    <property type="entry name" value="alpha/beta hydrolase"/>
    <property type="match status" value="1"/>
</dbReference>
<keyword evidence="13" id="KW-1185">Reference proteome</keyword>
<reference evidence="12" key="1">
    <citation type="journal article" date="2020" name="Stud. Mycol.">
        <title>101 Dothideomycetes genomes: a test case for predicting lifestyles and emergence of pathogens.</title>
        <authorList>
            <person name="Haridas S."/>
            <person name="Albert R."/>
            <person name="Binder M."/>
            <person name="Bloem J."/>
            <person name="Labutti K."/>
            <person name="Salamov A."/>
            <person name="Andreopoulos B."/>
            <person name="Baker S."/>
            <person name="Barry K."/>
            <person name="Bills G."/>
            <person name="Bluhm B."/>
            <person name="Cannon C."/>
            <person name="Castanera R."/>
            <person name="Culley D."/>
            <person name="Daum C."/>
            <person name="Ezra D."/>
            <person name="Gonzalez J."/>
            <person name="Henrissat B."/>
            <person name="Kuo A."/>
            <person name="Liang C."/>
            <person name="Lipzen A."/>
            <person name="Lutzoni F."/>
            <person name="Magnuson J."/>
            <person name="Mondo S."/>
            <person name="Nolan M."/>
            <person name="Ohm R."/>
            <person name="Pangilinan J."/>
            <person name="Park H.-J."/>
            <person name="Ramirez L."/>
            <person name="Alfaro M."/>
            <person name="Sun H."/>
            <person name="Tritt A."/>
            <person name="Yoshinaga Y."/>
            <person name="Zwiers L.-H."/>
            <person name="Turgeon B."/>
            <person name="Goodwin S."/>
            <person name="Spatafora J."/>
            <person name="Crous P."/>
            <person name="Grigoriev I."/>
        </authorList>
    </citation>
    <scope>NUCLEOTIDE SEQUENCE</scope>
    <source>
        <strain evidence="12">CBS 627.86</strain>
    </source>
</reference>
<evidence type="ECO:0000256" key="5">
    <source>
        <dbReference type="ARBA" id="ARBA00022801"/>
    </source>
</evidence>
<dbReference type="OrthoDB" id="2418081at2759"/>
<dbReference type="InterPro" id="IPR003140">
    <property type="entry name" value="PLipase/COase/thioEstase"/>
</dbReference>
<feature type="region of interest" description="Disordered" evidence="10">
    <location>
        <begin position="1"/>
        <end position="22"/>
    </location>
</feature>